<comment type="caution">
    <text evidence="16">The sequence shown here is derived from an EMBL/GenBank/DDBJ whole genome shotgun (WGS) entry which is preliminary data.</text>
</comment>
<dbReference type="AlphaFoldDB" id="A0A443IMA8"/>
<dbReference type="PANTHER" id="PTHR30069:SF51">
    <property type="entry name" value="FERRIENTEROBACTIN RECEPTOR"/>
    <property type="match status" value="1"/>
</dbReference>
<dbReference type="NCBIfam" id="NF010048">
    <property type="entry name" value="PRK13524.1"/>
    <property type="match status" value="1"/>
</dbReference>
<evidence type="ECO:0000256" key="9">
    <source>
        <dbReference type="ARBA" id="ARBA00023237"/>
    </source>
</evidence>
<dbReference type="InterPro" id="IPR012910">
    <property type="entry name" value="Plug_dom"/>
</dbReference>
<dbReference type="InterPro" id="IPR058134">
    <property type="entry name" value="PirA/FepA/PfeA"/>
</dbReference>
<dbReference type="GO" id="GO:0038023">
    <property type="term" value="F:signaling receptor activity"/>
    <property type="evidence" value="ECO:0007669"/>
    <property type="project" value="InterPro"/>
</dbReference>
<dbReference type="PANTHER" id="PTHR30069">
    <property type="entry name" value="TONB-DEPENDENT OUTER MEMBRANE RECEPTOR"/>
    <property type="match status" value="1"/>
</dbReference>
<evidence type="ECO:0000313" key="16">
    <source>
        <dbReference type="EMBL" id="RWR06366.1"/>
    </source>
</evidence>
<dbReference type="Pfam" id="PF00593">
    <property type="entry name" value="TonB_dep_Rec_b-barrel"/>
    <property type="match status" value="1"/>
</dbReference>
<dbReference type="RefSeq" id="WP_128270769.1">
    <property type="nucleotide sequence ID" value="NZ_SAUW01000028.1"/>
</dbReference>
<accession>A0A443IMA8</accession>
<name>A0A443IMA8_9RHOB</name>
<evidence type="ECO:0000256" key="12">
    <source>
        <dbReference type="SAM" id="MobiDB-lite"/>
    </source>
</evidence>
<dbReference type="EMBL" id="SAUW01000028">
    <property type="protein sequence ID" value="RWR06366.1"/>
    <property type="molecule type" value="Genomic_DNA"/>
</dbReference>
<feature type="compositionally biased region" description="Low complexity" evidence="12">
    <location>
        <begin position="408"/>
        <end position="419"/>
    </location>
</feature>
<feature type="domain" description="TonB-dependent receptor plug" evidence="15">
    <location>
        <begin position="55"/>
        <end position="170"/>
    </location>
</feature>
<dbReference type="GO" id="GO:0044718">
    <property type="term" value="P:siderophore transmembrane transport"/>
    <property type="evidence" value="ECO:0007669"/>
    <property type="project" value="TreeGrafter"/>
</dbReference>
<feature type="chain" id="PRO_5019457737" evidence="13">
    <location>
        <begin position="30"/>
        <end position="745"/>
    </location>
</feature>
<dbReference type="Proteomes" id="UP000285710">
    <property type="component" value="Unassembled WGS sequence"/>
</dbReference>
<dbReference type="InterPro" id="IPR000531">
    <property type="entry name" value="Beta-barrel_TonB"/>
</dbReference>
<evidence type="ECO:0000256" key="4">
    <source>
        <dbReference type="ARBA" id="ARBA00022452"/>
    </source>
</evidence>
<dbReference type="PROSITE" id="PS52016">
    <property type="entry name" value="TONB_DEPENDENT_REC_3"/>
    <property type="match status" value="1"/>
</dbReference>
<keyword evidence="5 10" id="KW-0812">Transmembrane</keyword>
<keyword evidence="8 16" id="KW-0675">Receptor</keyword>
<dbReference type="Pfam" id="PF07715">
    <property type="entry name" value="Plug"/>
    <property type="match status" value="1"/>
</dbReference>
<feature type="signal peptide" evidence="13">
    <location>
        <begin position="1"/>
        <end position="29"/>
    </location>
</feature>
<evidence type="ECO:0000259" key="14">
    <source>
        <dbReference type="Pfam" id="PF00593"/>
    </source>
</evidence>
<dbReference type="InterPro" id="IPR036942">
    <property type="entry name" value="Beta-barrel_TonB_sf"/>
</dbReference>
<keyword evidence="13" id="KW-0732">Signal</keyword>
<comment type="similarity">
    <text evidence="2 10 11">Belongs to the TonB-dependent receptor family.</text>
</comment>
<evidence type="ECO:0000256" key="1">
    <source>
        <dbReference type="ARBA" id="ARBA00004571"/>
    </source>
</evidence>
<dbReference type="CDD" id="cd01347">
    <property type="entry name" value="ligand_gated_channel"/>
    <property type="match status" value="1"/>
</dbReference>
<evidence type="ECO:0000256" key="6">
    <source>
        <dbReference type="ARBA" id="ARBA00023077"/>
    </source>
</evidence>
<evidence type="ECO:0000256" key="3">
    <source>
        <dbReference type="ARBA" id="ARBA00022448"/>
    </source>
</evidence>
<dbReference type="InterPro" id="IPR010105">
    <property type="entry name" value="TonB_sidphr_rcpt"/>
</dbReference>
<keyword evidence="9 10" id="KW-0998">Cell outer membrane</keyword>
<keyword evidence="17" id="KW-1185">Reference proteome</keyword>
<evidence type="ECO:0000256" key="5">
    <source>
        <dbReference type="ARBA" id="ARBA00022692"/>
    </source>
</evidence>
<evidence type="ECO:0000259" key="15">
    <source>
        <dbReference type="Pfam" id="PF07715"/>
    </source>
</evidence>
<organism evidence="16 17">
    <name type="scientific">Paenirhodobacter populi</name>
    <dbReference type="NCBI Taxonomy" id="2306993"/>
    <lineage>
        <taxon>Bacteria</taxon>
        <taxon>Pseudomonadati</taxon>
        <taxon>Pseudomonadota</taxon>
        <taxon>Alphaproteobacteria</taxon>
        <taxon>Rhodobacterales</taxon>
        <taxon>Rhodobacter group</taxon>
        <taxon>Paenirhodobacter</taxon>
    </lineage>
</organism>
<reference evidence="16 17" key="2">
    <citation type="submission" date="2019-01" db="EMBL/GenBank/DDBJ databases">
        <authorList>
            <person name="Li Y."/>
        </authorList>
    </citation>
    <scope>NUCLEOTIDE SEQUENCE [LARGE SCALE GENOMIC DNA]</scope>
    <source>
        <strain evidence="16 17">2D-5</strain>
    </source>
</reference>
<reference evidence="16 17" key="1">
    <citation type="submission" date="2019-01" db="EMBL/GenBank/DDBJ databases">
        <title>Sinorhodobacter populi sp. nov. isolated from the symptomatic bark tissue of Populus euramericana canker.</title>
        <authorList>
            <person name="Xu G."/>
        </authorList>
    </citation>
    <scope>NUCLEOTIDE SEQUENCE [LARGE SCALE GENOMIC DNA]</scope>
    <source>
        <strain evidence="16 17">2D-5</strain>
    </source>
</reference>
<evidence type="ECO:0000256" key="2">
    <source>
        <dbReference type="ARBA" id="ARBA00009810"/>
    </source>
</evidence>
<dbReference type="NCBIfam" id="TIGR01783">
    <property type="entry name" value="TonB-siderophor"/>
    <property type="match status" value="1"/>
</dbReference>
<dbReference type="InterPro" id="IPR039426">
    <property type="entry name" value="TonB-dep_rcpt-like"/>
</dbReference>
<feature type="region of interest" description="Disordered" evidence="12">
    <location>
        <begin position="407"/>
        <end position="428"/>
    </location>
</feature>
<evidence type="ECO:0000256" key="7">
    <source>
        <dbReference type="ARBA" id="ARBA00023136"/>
    </source>
</evidence>
<dbReference type="SUPFAM" id="SSF56935">
    <property type="entry name" value="Porins"/>
    <property type="match status" value="1"/>
</dbReference>
<feature type="domain" description="TonB-dependent receptor-like beta-barrel" evidence="14">
    <location>
        <begin position="266"/>
        <end position="715"/>
    </location>
</feature>
<keyword evidence="4 10" id="KW-1134">Transmembrane beta strand</keyword>
<dbReference type="Gene3D" id="2.40.170.20">
    <property type="entry name" value="TonB-dependent receptor, beta-barrel domain"/>
    <property type="match status" value="1"/>
</dbReference>
<dbReference type="GO" id="GO:0042912">
    <property type="term" value="F:colicin transmembrane transporter activity"/>
    <property type="evidence" value="ECO:0007669"/>
    <property type="project" value="TreeGrafter"/>
</dbReference>
<dbReference type="GO" id="GO:0042931">
    <property type="term" value="F:enterobactin transmembrane transporter activity"/>
    <property type="evidence" value="ECO:0007669"/>
    <property type="project" value="TreeGrafter"/>
</dbReference>
<comment type="subcellular location">
    <subcellularLocation>
        <location evidence="1 10">Cell outer membrane</location>
        <topology evidence="1 10">Multi-pass membrane protein</topology>
    </subcellularLocation>
</comment>
<dbReference type="NCBIfam" id="NF010051">
    <property type="entry name" value="PRK13528.1"/>
    <property type="match status" value="1"/>
</dbReference>
<evidence type="ECO:0000256" key="8">
    <source>
        <dbReference type="ARBA" id="ARBA00023170"/>
    </source>
</evidence>
<protein>
    <submittedName>
        <fullName evidence="16">TonB-dependent siderophore receptor</fullName>
    </submittedName>
</protein>
<evidence type="ECO:0000256" key="13">
    <source>
        <dbReference type="SAM" id="SignalP"/>
    </source>
</evidence>
<sequence length="745" mass="81635">MATSSSRLASGTALSLLMSVGIFTGVAVAQEASVDDETTLDTIVISAEQQTKQSLGVSNITAGDLERTPVVNDISEIVRKMPGVNLTGNTTTGQRGNNRQIDIRGMGPENTLILIDGKPVLSRNSVRMGRMGERDTRGDSNWIAPELIDRIEVIRGPAAARYGSGAAGGVVNIITKRPETAMGQVSVRYNAPQHSDEGDTKRVNLMYALPLTQNLHARFNANWNHTDPDAFDINADSVAEGENVPAGRDGVVNKDFSALLTWEPVDGQSIDFNFDYSRQGNRYAGDTQLSNNREEDRIRGLYDKETNKMYRQNFGVTHRSDYAFGESFSYLQLERTRNTRLPEGSAGSGEGTITQDAYDTSDFRTIKLDTLSGKSEWVLPGNIGGKHLSLTLGTDFRYEKMDDSVSNTQTITGTIPGTTSDPADRDPKSEQTVVGVYAEGNIVWNESLTLTPALRLDHGDTFGDNVSPSLNATYQLNDSWQMKAGIARAFKAPNLYQLNPNYVYTSMGNGCTGDYTNVGASGRQCYVVGNPDLKPETSVNTEIGVAYDSLNGTTGTLTAFHNDFRNYIMGGITPVGTFQSGSNLLRYYQWENVPRAKISGLEASFTHDFREDVRFAVNATYMIQSKNETTGDPLSLIPKYTINASVDWMVTEQFTVTPSASFYGKTKARTYSWNTDEEITDATELEPRDPYAIANINLKYEFGNGATLIGGVSNVFDERLKRSGDGANTYNEPGRAFYIGMTKTF</sequence>
<proteinExistence type="inferred from homology"/>
<evidence type="ECO:0000313" key="17">
    <source>
        <dbReference type="Proteomes" id="UP000285710"/>
    </source>
</evidence>
<keyword evidence="3 10" id="KW-0813">Transport</keyword>
<dbReference type="InterPro" id="IPR037066">
    <property type="entry name" value="Plug_dom_sf"/>
</dbReference>
<dbReference type="GO" id="GO:0015344">
    <property type="term" value="F:siderophore uptake transmembrane transporter activity"/>
    <property type="evidence" value="ECO:0007669"/>
    <property type="project" value="TreeGrafter"/>
</dbReference>
<keyword evidence="7 10" id="KW-0472">Membrane</keyword>
<evidence type="ECO:0000256" key="11">
    <source>
        <dbReference type="RuleBase" id="RU003357"/>
    </source>
</evidence>
<dbReference type="GO" id="GO:0009279">
    <property type="term" value="C:cell outer membrane"/>
    <property type="evidence" value="ECO:0007669"/>
    <property type="project" value="UniProtKB-SubCell"/>
</dbReference>
<dbReference type="Gene3D" id="2.170.130.10">
    <property type="entry name" value="TonB-dependent receptor, plug domain"/>
    <property type="match status" value="1"/>
</dbReference>
<gene>
    <name evidence="16" type="ORF">D2T33_18480</name>
</gene>
<evidence type="ECO:0000256" key="10">
    <source>
        <dbReference type="PROSITE-ProRule" id="PRU01360"/>
    </source>
</evidence>
<keyword evidence="6 11" id="KW-0798">TonB box</keyword>